<name>A0AAN7UGP1_9PEZI</name>
<dbReference type="SMART" id="SM00415">
    <property type="entry name" value="HSF"/>
    <property type="match status" value="1"/>
</dbReference>
<dbReference type="Gene3D" id="1.10.10.10">
    <property type="entry name" value="Winged helix-like DNA-binding domain superfamily/Winged helix DNA-binding domain"/>
    <property type="match status" value="1"/>
</dbReference>
<dbReference type="FunFam" id="1.10.10.10:FF:000027">
    <property type="entry name" value="Heat shock transcription factor 1"/>
    <property type="match status" value="1"/>
</dbReference>
<dbReference type="InterPro" id="IPR036390">
    <property type="entry name" value="WH_DNA-bd_sf"/>
</dbReference>
<proteinExistence type="predicted"/>
<keyword evidence="4 8" id="KW-0805">Transcription regulation</keyword>
<feature type="domain" description="Response regulatory" evidence="11">
    <location>
        <begin position="378"/>
        <end position="494"/>
    </location>
</feature>
<keyword evidence="2 9" id="KW-0597">Phosphoprotein</keyword>
<evidence type="ECO:0000256" key="1">
    <source>
        <dbReference type="ARBA" id="ARBA00004123"/>
    </source>
</evidence>
<feature type="compositionally biased region" description="Polar residues" evidence="10">
    <location>
        <begin position="345"/>
        <end position="359"/>
    </location>
</feature>
<dbReference type="SMART" id="SM00448">
    <property type="entry name" value="REC"/>
    <property type="match status" value="1"/>
</dbReference>
<feature type="region of interest" description="Disordered" evidence="10">
    <location>
        <begin position="339"/>
        <end position="372"/>
    </location>
</feature>
<evidence type="ECO:0000256" key="7">
    <source>
        <dbReference type="ARBA" id="ARBA00023242"/>
    </source>
</evidence>
<feature type="compositionally biased region" description="Polar residues" evidence="10">
    <location>
        <begin position="513"/>
        <end position="528"/>
    </location>
</feature>
<reference evidence="12 13" key="1">
    <citation type="submission" date="2023-10" db="EMBL/GenBank/DDBJ databases">
        <title>Draft genome sequence of Xylaria bambusicola isolate GMP-LS, the root and basal stem rot pathogen of sugarcane in Indonesia.</title>
        <authorList>
            <person name="Selvaraj P."/>
            <person name="Muralishankar V."/>
            <person name="Muruganantham S."/>
            <person name="Sp S."/>
            <person name="Haryani S."/>
            <person name="Lau K.J.X."/>
            <person name="Naqvi N.I."/>
        </authorList>
    </citation>
    <scope>NUCLEOTIDE SEQUENCE [LARGE SCALE GENOMIC DNA]</scope>
    <source>
        <strain evidence="12">GMP-LS</strain>
    </source>
</reference>
<feature type="compositionally biased region" description="Low complexity" evidence="10">
    <location>
        <begin position="552"/>
        <end position="563"/>
    </location>
</feature>
<evidence type="ECO:0000256" key="2">
    <source>
        <dbReference type="ARBA" id="ARBA00022553"/>
    </source>
</evidence>
<feature type="region of interest" description="Disordered" evidence="10">
    <location>
        <begin position="502"/>
        <end position="577"/>
    </location>
</feature>
<dbReference type="Pfam" id="PF00447">
    <property type="entry name" value="HSF_DNA-bind"/>
    <property type="match status" value="1"/>
</dbReference>
<feature type="modified residue" description="4-aspartylphosphate" evidence="9">
    <location>
        <position position="429"/>
    </location>
</feature>
<evidence type="ECO:0000256" key="9">
    <source>
        <dbReference type="PROSITE-ProRule" id="PRU00169"/>
    </source>
</evidence>
<dbReference type="FunFam" id="3.40.50.2300:FF:000212">
    <property type="entry name" value="Stress response regulator/HFS transcription factor"/>
    <property type="match status" value="1"/>
</dbReference>
<feature type="region of interest" description="Disordered" evidence="10">
    <location>
        <begin position="610"/>
        <end position="635"/>
    </location>
</feature>
<organism evidence="12 13">
    <name type="scientific">Xylaria bambusicola</name>
    <dbReference type="NCBI Taxonomy" id="326684"/>
    <lineage>
        <taxon>Eukaryota</taxon>
        <taxon>Fungi</taxon>
        <taxon>Dikarya</taxon>
        <taxon>Ascomycota</taxon>
        <taxon>Pezizomycotina</taxon>
        <taxon>Sordariomycetes</taxon>
        <taxon>Xylariomycetidae</taxon>
        <taxon>Xylariales</taxon>
        <taxon>Xylariaceae</taxon>
        <taxon>Xylaria</taxon>
    </lineage>
</organism>
<feature type="region of interest" description="Disordered" evidence="10">
    <location>
        <begin position="215"/>
        <end position="246"/>
    </location>
</feature>
<dbReference type="InterPro" id="IPR000232">
    <property type="entry name" value="HSF_DNA-bd"/>
</dbReference>
<dbReference type="AlphaFoldDB" id="A0AAN7UGP1"/>
<feature type="compositionally biased region" description="Polar residues" evidence="10">
    <location>
        <begin position="224"/>
        <end position="242"/>
    </location>
</feature>
<feature type="compositionally biased region" description="Polar residues" evidence="10">
    <location>
        <begin position="535"/>
        <end position="551"/>
    </location>
</feature>
<dbReference type="CDD" id="cd17546">
    <property type="entry name" value="REC_hyHK_CKI1_RcsC-like"/>
    <property type="match status" value="1"/>
</dbReference>
<keyword evidence="6 8" id="KW-0804">Transcription</keyword>
<evidence type="ECO:0000256" key="4">
    <source>
        <dbReference type="ARBA" id="ARBA00023015"/>
    </source>
</evidence>
<evidence type="ECO:0000256" key="8">
    <source>
        <dbReference type="PIRNR" id="PIRNR002595"/>
    </source>
</evidence>
<comment type="caution">
    <text evidence="12">The sequence shown here is derived from an EMBL/GenBank/DDBJ whole genome shotgun (WGS) entry which is preliminary data.</text>
</comment>
<dbReference type="InterPro" id="IPR036388">
    <property type="entry name" value="WH-like_DNA-bd_sf"/>
</dbReference>
<dbReference type="PROSITE" id="PS00434">
    <property type="entry name" value="HSF_DOMAIN"/>
    <property type="match status" value="1"/>
</dbReference>
<dbReference type="SUPFAM" id="SSF52172">
    <property type="entry name" value="CheY-like"/>
    <property type="match status" value="1"/>
</dbReference>
<evidence type="ECO:0000256" key="10">
    <source>
        <dbReference type="SAM" id="MobiDB-lite"/>
    </source>
</evidence>
<dbReference type="PROSITE" id="PS50110">
    <property type="entry name" value="RESPONSE_REGULATORY"/>
    <property type="match status" value="1"/>
</dbReference>
<dbReference type="PANTHER" id="PTHR45339:SF1">
    <property type="entry name" value="HYBRID SIGNAL TRANSDUCTION HISTIDINE KINASE J"/>
    <property type="match status" value="1"/>
</dbReference>
<comment type="subcellular location">
    <subcellularLocation>
        <location evidence="1 8">Nucleus</location>
    </subcellularLocation>
</comment>
<evidence type="ECO:0000313" key="13">
    <source>
        <dbReference type="Proteomes" id="UP001305414"/>
    </source>
</evidence>
<dbReference type="GO" id="GO:0043565">
    <property type="term" value="F:sequence-specific DNA binding"/>
    <property type="evidence" value="ECO:0007669"/>
    <property type="project" value="InterPro"/>
</dbReference>
<dbReference type="EMBL" id="JAWHQM010000002">
    <property type="protein sequence ID" value="KAK5625739.1"/>
    <property type="molecule type" value="Genomic_DNA"/>
</dbReference>
<evidence type="ECO:0000256" key="6">
    <source>
        <dbReference type="ARBA" id="ARBA00023163"/>
    </source>
</evidence>
<keyword evidence="3" id="KW-0902">Two-component regulatory system</keyword>
<accession>A0AAN7UGP1</accession>
<evidence type="ECO:0000313" key="12">
    <source>
        <dbReference type="EMBL" id="KAK5625739.1"/>
    </source>
</evidence>
<dbReference type="GO" id="GO:0000156">
    <property type="term" value="F:phosphorelay response regulator activity"/>
    <property type="evidence" value="ECO:0007669"/>
    <property type="project" value="InterPro"/>
</dbReference>
<dbReference type="SUPFAM" id="SSF46785">
    <property type="entry name" value="Winged helix' DNA-binding domain"/>
    <property type="match status" value="1"/>
</dbReference>
<dbReference type="InterPro" id="IPR014402">
    <property type="entry name" value="Sig_transdc_resp-reg_Skn7"/>
</dbReference>
<keyword evidence="7 8" id="KW-0539">Nucleus</keyword>
<dbReference type="PIRSF" id="PIRSF002595">
    <property type="entry name" value="RR_SKN7"/>
    <property type="match status" value="1"/>
</dbReference>
<dbReference type="GO" id="GO:0006357">
    <property type="term" value="P:regulation of transcription by RNA polymerase II"/>
    <property type="evidence" value="ECO:0007669"/>
    <property type="project" value="UniProtKB-UniRule"/>
</dbReference>
<evidence type="ECO:0000256" key="5">
    <source>
        <dbReference type="ARBA" id="ARBA00023125"/>
    </source>
</evidence>
<dbReference type="InterPro" id="IPR011006">
    <property type="entry name" value="CheY-like_superfamily"/>
</dbReference>
<dbReference type="Pfam" id="PF00072">
    <property type="entry name" value="Response_reg"/>
    <property type="match status" value="1"/>
</dbReference>
<gene>
    <name evidence="12" type="ORF">RRF57_001455</name>
</gene>
<protein>
    <recommendedName>
        <fullName evidence="8">Transcription factor</fullName>
    </recommendedName>
</protein>
<dbReference type="GO" id="GO:0005634">
    <property type="term" value="C:nucleus"/>
    <property type="evidence" value="ECO:0007669"/>
    <property type="project" value="UniProtKB-SubCell"/>
</dbReference>
<dbReference type="PANTHER" id="PTHR45339">
    <property type="entry name" value="HYBRID SIGNAL TRANSDUCTION HISTIDINE KINASE J"/>
    <property type="match status" value="1"/>
</dbReference>
<keyword evidence="5 8" id="KW-0238">DNA-binding</keyword>
<dbReference type="Proteomes" id="UP001305414">
    <property type="component" value="Unassembled WGS sequence"/>
</dbReference>
<dbReference type="Gene3D" id="3.40.50.2300">
    <property type="match status" value="1"/>
</dbReference>
<keyword evidence="13" id="KW-1185">Reference proteome</keyword>
<evidence type="ECO:0000259" key="11">
    <source>
        <dbReference type="PROSITE" id="PS50110"/>
    </source>
</evidence>
<sequence>MPEGDMSGVAQGAGNNSSDFVSSLVLHPTSAIVLMLEDPAYSEVVRWGDQSDSFVVLENAHDPLQNEKFTKTILPKHFKHSNFASFVRQLNKYDFHKVRHNEENGQSPYGASAWEFKHPEFRADRKDNLDNIRRKAPAPRKAQNAEEQFSVQSQQVVVLSETLAATQQQVQQLQESYYEIMGANKVFVDEILHLQKLVKAQHQVHNELISHLSKLEERRDTRSSNHSTPGYNSNQNLMSDGSESPMELRRARDILNALSVDHVADRDLNRMSVAFHQAGGSPESVGSSSMMGPPGAAGVTPFLHDPLSDMRHLVYPVGQNIGIDPFAPEHMNNIPYNRPGGDSSMPPTSDFNSAPSMAANTPPGLQGSPSPWGSKKPVVLLVEDDRTCARIGSKFLSQHDCGVEVARDGLEAVNKVSSRQQPYDLIFMDIVMPQLDGVSATAMIRDMQPNTPIIAMTSNINQQDLEMYFQWGMRDVLAKPFTKEGMIGKLRRHLAGMLRNPPEGLMDPMYPNGGSTQPPSQGPYSNQGMGMAPLSATSSGPVTKFDTTPIQSPATSSSWHSPSQLPHPSPTIAQEHGGYLAAGSGSQMVLTPGGTQKPQYPGAMMSQMTASQRMPLEGPPEKRQRIYGPSGNYNQ</sequence>
<dbReference type="GO" id="GO:0003700">
    <property type="term" value="F:DNA-binding transcription factor activity"/>
    <property type="evidence" value="ECO:0007669"/>
    <property type="project" value="UniProtKB-UniRule"/>
</dbReference>
<dbReference type="InterPro" id="IPR001789">
    <property type="entry name" value="Sig_transdc_resp-reg_receiver"/>
</dbReference>
<evidence type="ECO:0000256" key="3">
    <source>
        <dbReference type="ARBA" id="ARBA00023012"/>
    </source>
</evidence>